<dbReference type="OMA" id="NICAGIH"/>
<dbReference type="InterPro" id="IPR013642">
    <property type="entry name" value="CLCA_N"/>
</dbReference>
<name>A0A8C4N5U7_EPTBU</name>
<dbReference type="Gene3D" id="3.40.50.410">
    <property type="entry name" value="von Willebrand factor, type A domain"/>
    <property type="match status" value="1"/>
</dbReference>
<keyword evidence="5" id="KW-1185">Reference proteome</keyword>
<feature type="transmembrane region" description="Helical" evidence="1">
    <location>
        <begin position="887"/>
        <end position="911"/>
    </location>
</feature>
<dbReference type="GO" id="GO:0005229">
    <property type="term" value="F:intracellularly calcium-gated chloride channel activity"/>
    <property type="evidence" value="ECO:0007669"/>
    <property type="project" value="TreeGrafter"/>
</dbReference>
<accession>A0A8C4N5U7</accession>
<dbReference type="SUPFAM" id="SSF53300">
    <property type="entry name" value="vWA-like"/>
    <property type="match status" value="1"/>
</dbReference>
<dbReference type="Pfam" id="PF00092">
    <property type="entry name" value="VWA"/>
    <property type="match status" value="1"/>
</dbReference>
<evidence type="ECO:0000313" key="5">
    <source>
        <dbReference type="Proteomes" id="UP000694388"/>
    </source>
</evidence>
<protein>
    <submittedName>
        <fullName evidence="4">Chloride channel accessory 1</fullName>
    </submittedName>
</protein>
<dbReference type="PANTHER" id="PTHR10579">
    <property type="entry name" value="CALCIUM-ACTIVATED CHLORIDE CHANNEL REGULATOR"/>
    <property type="match status" value="1"/>
</dbReference>
<dbReference type="Pfam" id="PF08434">
    <property type="entry name" value="CLCA"/>
    <property type="match status" value="1"/>
</dbReference>
<dbReference type="InterPro" id="IPR002035">
    <property type="entry name" value="VWF_A"/>
</dbReference>
<keyword evidence="2" id="KW-0732">Signal</keyword>
<sequence>MCLTALLVCCLVCLNISASLARVTLKSNGYEGLVIGIHEDVEESEELMTKIKEMMTKASQYLYKATNQRAFFRQINILIPKSWSRKTDYLNRRGESYDQADIRIDIADPLMGDGPYTFQFGQCGVQGEFIHFTPEFILNDDLQSYFGARERVLVHEWGHYRWGLFDEYGVDKKFYISSKGNLELIRCNLDIAWNMKTCRKDNETGLPDHSCYYWYDNVQTSSSSVMSQQYLTSIISFCDATSHNTEAPNFQNRFCNHKSTWEVMMKSEDFINNTNSPATVTSTLPTFIYLYTSKPVFCLVLDTSASMNKENRLNRLRQAVEAYIMQMQSGDKIGIVTFNSIPHIQSNLVEIRNKNSRLKLLHSLPNTAERGTVICSGIQLALKVVAQDDGDTRGDELVLMTDGKDERISMCFKAIRKSQVVIHTIALGSSADKNLEKLSTITNGKRFFASDNVQSNSVIDSFISSASQREEVKLKPIQLESTSTMLVMNDWLNGTVYVDRTVGTNTAFSISWRNQEPPNIHITNPKGITYGINDFVVDESFKTARLQLQGQREVGAWHYSVHNNNTSEDQVSITVTSHRWDPSIVPITVDVHMDGDKNSWPQPMIAYATVRQKYRPVIGAKVLAQIEDEHGSVVSLELLDNGAGSDLLKDDGIYTRYFTNFSKTGRCNLKVFVKGEEGFSKISSRRGFGSEFIPSKEKDGEWRNVSSAPTLTSTGDFSRTQSGESFMISIPPGASIDIFPPNRIIDLNANERKVGLVELTWTAPGDDADSGQASRYRLKVSTTMPELLDVSAKSIITKEDIEGNLQSPSPAGYLERVLVNISKAESLPEVMYFAMWAYDQTNLESEMSNMARVYPLSISKAEVNFTSRRERTVIVPKIDKNKFPLKIIFGIAFGCFILACILVGLVTAFVCRKSKPSTVV</sequence>
<organism evidence="4 5">
    <name type="scientific">Eptatretus burgeri</name>
    <name type="common">Inshore hagfish</name>
    <dbReference type="NCBI Taxonomy" id="7764"/>
    <lineage>
        <taxon>Eukaryota</taxon>
        <taxon>Metazoa</taxon>
        <taxon>Chordata</taxon>
        <taxon>Craniata</taxon>
        <taxon>Vertebrata</taxon>
        <taxon>Cyclostomata</taxon>
        <taxon>Myxini</taxon>
        <taxon>Myxiniformes</taxon>
        <taxon>Myxinidae</taxon>
        <taxon>Eptatretinae</taxon>
        <taxon>Eptatretus</taxon>
    </lineage>
</organism>
<proteinExistence type="predicted"/>
<evidence type="ECO:0000256" key="1">
    <source>
        <dbReference type="SAM" id="Phobius"/>
    </source>
</evidence>
<dbReference type="Ensembl" id="ENSEBUT00000003045.1">
    <property type="protein sequence ID" value="ENSEBUP00000002688.1"/>
    <property type="gene ID" value="ENSEBUG00000002054.1"/>
</dbReference>
<dbReference type="InterPro" id="IPR051266">
    <property type="entry name" value="CLCR"/>
</dbReference>
<evidence type="ECO:0000256" key="2">
    <source>
        <dbReference type="SAM" id="SignalP"/>
    </source>
</evidence>
<dbReference type="Proteomes" id="UP000694388">
    <property type="component" value="Unplaced"/>
</dbReference>
<dbReference type="CDD" id="cd00198">
    <property type="entry name" value="vWFA"/>
    <property type="match status" value="1"/>
</dbReference>
<feature type="chain" id="PRO_5034144193" evidence="2">
    <location>
        <begin position="22"/>
        <end position="920"/>
    </location>
</feature>
<dbReference type="InterPro" id="IPR036465">
    <property type="entry name" value="vWFA_dom_sf"/>
</dbReference>
<keyword evidence="1" id="KW-1133">Transmembrane helix</keyword>
<keyword evidence="1" id="KW-0812">Transmembrane</keyword>
<feature type="signal peptide" evidence="2">
    <location>
        <begin position="1"/>
        <end position="21"/>
    </location>
</feature>
<reference evidence="4" key="2">
    <citation type="submission" date="2025-09" db="UniProtKB">
        <authorList>
            <consortium name="Ensembl"/>
        </authorList>
    </citation>
    <scope>IDENTIFICATION</scope>
</reference>
<feature type="domain" description="VWFA" evidence="3">
    <location>
        <begin position="296"/>
        <end position="466"/>
    </location>
</feature>
<dbReference type="PROSITE" id="PS50234">
    <property type="entry name" value="VWFA"/>
    <property type="match status" value="1"/>
</dbReference>
<keyword evidence="1" id="KW-0472">Membrane</keyword>
<dbReference type="PANTHER" id="PTHR10579:SF172">
    <property type="entry name" value="CALCIUM-ACTIVATED CHLORIDE CHANNEL REGULATOR 4 PRECURSOR-RELATED"/>
    <property type="match status" value="1"/>
</dbReference>
<dbReference type="SMART" id="SM00327">
    <property type="entry name" value="VWA"/>
    <property type="match status" value="1"/>
</dbReference>
<evidence type="ECO:0000313" key="4">
    <source>
        <dbReference type="Ensembl" id="ENSEBUP00000002688.1"/>
    </source>
</evidence>
<evidence type="ECO:0000259" key="3">
    <source>
        <dbReference type="PROSITE" id="PS50234"/>
    </source>
</evidence>
<dbReference type="GeneTree" id="ENSGT00940000154682"/>
<dbReference type="GO" id="GO:0005886">
    <property type="term" value="C:plasma membrane"/>
    <property type="evidence" value="ECO:0007669"/>
    <property type="project" value="TreeGrafter"/>
</dbReference>
<reference evidence="4" key="1">
    <citation type="submission" date="2025-08" db="UniProtKB">
        <authorList>
            <consortium name="Ensembl"/>
        </authorList>
    </citation>
    <scope>IDENTIFICATION</scope>
</reference>
<dbReference type="AlphaFoldDB" id="A0A8C4N5U7"/>